<reference evidence="16 17" key="2">
    <citation type="journal article" date="2023" name="Plant Pathol.">
        <title>Dismantling and reorganizing Pseudomonas marginalis sensu#lato.</title>
        <authorList>
            <person name="Sawada H."/>
            <person name="Fujikawa T."/>
            <person name="Satou M."/>
        </authorList>
    </citation>
    <scope>NUCLEOTIDE SEQUENCE [LARGE SCALE GENOMIC DNA]</scope>
    <source>
        <strain evidence="16 17">MAFF 302046</strain>
    </source>
</reference>
<evidence type="ECO:0000256" key="11">
    <source>
        <dbReference type="ARBA" id="ARBA00023237"/>
    </source>
</evidence>
<protein>
    <submittedName>
        <fullName evidence="16">TonB-dependent siderophore receptor</fullName>
    </submittedName>
</protein>
<evidence type="ECO:0000256" key="12">
    <source>
        <dbReference type="PROSITE-ProRule" id="PRU01360"/>
    </source>
</evidence>
<dbReference type="EMBL" id="JALQCX010000027">
    <property type="protein sequence ID" value="MCK9815455.1"/>
    <property type="molecule type" value="Genomic_DNA"/>
</dbReference>
<keyword evidence="10 16" id="KW-0675">Receptor</keyword>
<keyword evidence="9 12" id="KW-0472">Membrane</keyword>
<dbReference type="Gene3D" id="3.55.50.30">
    <property type="match status" value="1"/>
</dbReference>
<keyword evidence="6 12" id="KW-0812">Transmembrane</keyword>
<keyword evidence="11 12" id="KW-0998">Cell outer membrane</keyword>
<evidence type="ECO:0000256" key="9">
    <source>
        <dbReference type="ARBA" id="ARBA00023136"/>
    </source>
</evidence>
<dbReference type="PANTHER" id="PTHR32552">
    <property type="entry name" value="FERRICHROME IRON RECEPTOR-RELATED"/>
    <property type="match status" value="1"/>
</dbReference>
<dbReference type="Gene3D" id="2.170.130.10">
    <property type="entry name" value="TonB-dependent receptor, plug domain"/>
    <property type="match status" value="1"/>
</dbReference>
<dbReference type="Gene3D" id="2.40.170.20">
    <property type="entry name" value="TonB-dependent receptor, beta-barrel domain"/>
    <property type="match status" value="1"/>
</dbReference>
<dbReference type="InterPro" id="IPR000531">
    <property type="entry name" value="Beta-barrel_TonB"/>
</dbReference>
<dbReference type="InterPro" id="IPR037066">
    <property type="entry name" value="Plug_dom_sf"/>
</dbReference>
<evidence type="ECO:0000256" key="14">
    <source>
        <dbReference type="SAM" id="MobiDB-lite"/>
    </source>
</evidence>
<evidence type="ECO:0000256" key="1">
    <source>
        <dbReference type="ARBA" id="ARBA00004571"/>
    </source>
</evidence>
<reference evidence="16 17" key="1">
    <citation type="journal article" date="2022" name="Int. J. Syst. Evol. Microbiol.">
        <title>Pseudomonas aegrilactucae sp. nov. and Pseudomonas morbosilactucae sp. nov., pathogens causing bacterial rot of lettuce in Japan.</title>
        <authorList>
            <person name="Sawada H."/>
            <person name="Fujikawa T."/>
            <person name="Satou M."/>
        </authorList>
    </citation>
    <scope>NUCLEOTIDE SEQUENCE [LARGE SCALE GENOMIC DNA]</scope>
    <source>
        <strain evidence="16 17">MAFF 302046</strain>
    </source>
</reference>
<comment type="caution">
    <text evidence="16">The sequence shown here is derived from an EMBL/GenBank/DDBJ whole genome shotgun (WGS) entry which is preliminary data.</text>
</comment>
<evidence type="ECO:0000256" key="4">
    <source>
        <dbReference type="ARBA" id="ARBA00022452"/>
    </source>
</evidence>
<dbReference type="Pfam" id="PF07715">
    <property type="entry name" value="Plug"/>
    <property type="match status" value="1"/>
</dbReference>
<keyword evidence="8 13" id="KW-0798">TonB box</keyword>
<dbReference type="NCBIfam" id="TIGR01783">
    <property type="entry name" value="TonB-siderophor"/>
    <property type="match status" value="1"/>
</dbReference>
<dbReference type="CDD" id="cd01347">
    <property type="entry name" value="ligand_gated_channel"/>
    <property type="match status" value="1"/>
</dbReference>
<feature type="region of interest" description="Disordered" evidence="14">
    <location>
        <begin position="142"/>
        <end position="161"/>
    </location>
</feature>
<keyword evidence="5" id="KW-0406">Ion transport</keyword>
<evidence type="ECO:0000313" key="17">
    <source>
        <dbReference type="Proteomes" id="UP001155163"/>
    </source>
</evidence>
<evidence type="ECO:0000256" key="6">
    <source>
        <dbReference type="ARBA" id="ARBA00022692"/>
    </source>
</evidence>
<evidence type="ECO:0000259" key="15">
    <source>
        <dbReference type="SMART" id="SM00965"/>
    </source>
</evidence>
<keyword evidence="4 12" id="KW-1134">Transmembrane beta strand</keyword>
<dbReference type="PROSITE" id="PS52016">
    <property type="entry name" value="TONB_DEPENDENT_REC_3"/>
    <property type="match status" value="1"/>
</dbReference>
<evidence type="ECO:0000256" key="3">
    <source>
        <dbReference type="ARBA" id="ARBA00022448"/>
    </source>
</evidence>
<name>A0ABT0JHW8_9PSED</name>
<dbReference type="PANTHER" id="PTHR32552:SF74">
    <property type="entry name" value="HYDROXAMATE SIDEROPHORE RECEPTOR FHUE"/>
    <property type="match status" value="1"/>
</dbReference>
<feature type="compositionally biased region" description="Polar residues" evidence="14">
    <location>
        <begin position="142"/>
        <end position="151"/>
    </location>
</feature>
<evidence type="ECO:0000256" key="5">
    <source>
        <dbReference type="ARBA" id="ARBA00022496"/>
    </source>
</evidence>
<evidence type="ECO:0000256" key="13">
    <source>
        <dbReference type="RuleBase" id="RU003357"/>
    </source>
</evidence>
<accession>A0ABT0JHW8</accession>
<comment type="subcellular location">
    <subcellularLocation>
        <location evidence="1 12">Cell outer membrane</location>
        <topology evidence="1 12">Multi-pass membrane protein</topology>
    </subcellularLocation>
</comment>
<evidence type="ECO:0000256" key="7">
    <source>
        <dbReference type="ARBA" id="ARBA00023004"/>
    </source>
</evidence>
<dbReference type="SUPFAM" id="SSF56935">
    <property type="entry name" value="Porins"/>
    <property type="match status" value="1"/>
</dbReference>
<proteinExistence type="inferred from homology"/>
<dbReference type="SMART" id="SM00965">
    <property type="entry name" value="STN"/>
    <property type="match status" value="1"/>
</dbReference>
<keyword evidence="3 12" id="KW-0813">Transport</keyword>
<keyword evidence="17" id="KW-1185">Reference proteome</keyword>
<feature type="domain" description="Secretin/TonB short N-terminal" evidence="15">
    <location>
        <begin position="65"/>
        <end position="115"/>
    </location>
</feature>
<keyword evidence="7" id="KW-0408">Iron</keyword>
<dbReference type="InterPro" id="IPR010105">
    <property type="entry name" value="TonB_sidphr_rcpt"/>
</dbReference>
<dbReference type="InterPro" id="IPR012910">
    <property type="entry name" value="Plug_dom"/>
</dbReference>
<evidence type="ECO:0000256" key="2">
    <source>
        <dbReference type="ARBA" id="ARBA00009810"/>
    </source>
</evidence>
<sequence>MSAVNGRMRSLLSKMSQRSLSFSSPLVLLGALGMAPLAYAEAVKLNIPSQSLASALREFGLQSGMQVLYEPTLVEGKRAGAVSGQMESVTGLERILSGTGISYRVENGVVFLSAPSADSSALELGATSVTGLMSVATEETGSYTTPVSTMGKSPMSLKETPQTVSVMTRQRMEDQSLTTLSDVMNQTTGITMYQGSMNASRYMSRGFEVTSFRVDGGAPVTSSAYAWKDLDMAIFDRVEVLRGSDALYSGNGEPGGGINLVRKRPTAEPKFSITNSIGSWQNYRTELDVSGPLGFDGKLRGRSVIVYQDKDYFYEKGDSDRKLFYGVLEADLTDDTTLLVGMTNDHVNASDQSYGLPRYSNGNDLKLPRNTYLAGANDYFNRIGQSYFLRVDHTLNDSWSATLDTLYAQTTSDRSYYNFAGEVDPATGAGVSSRWFGAKAEKRDISLDLNIKGGGDVFDHRNDLLLGWSWQKSAAPTALSRDGVAHAIDNIFAFDPDDFPSYKENASLYLKDHTDVVQNGLYASWRLQLTEPLHVIVGGRYSNYKYRYATTSYATVVTGGPTNVTSYKDNDVITPFVGLTYDLNPDWTAYASVSEIYKSQANYRKSGDAPLKPITGINHEVGVKGELMGGRFNTYAALYYVKRDGEAVRDVSTGPVVNGCCYKDDGQIVSKGVDFEISGELLERLNGTFGYTYNHNENKLGGTSYITLTPRHLAKVFGSYQLPGALSDFKVGGGVTAQSATYVSYPPTEFKQAGYAIWNGFAEYQVNKEWSVALNANNLFDKKYYSTVGYSDYGNFYGDPKNFTLTLRGSY</sequence>
<evidence type="ECO:0000256" key="10">
    <source>
        <dbReference type="ARBA" id="ARBA00023170"/>
    </source>
</evidence>
<keyword evidence="5" id="KW-0410">Iron transport</keyword>
<dbReference type="Proteomes" id="UP001155163">
    <property type="component" value="Unassembled WGS sequence"/>
</dbReference>
<dbReference type="Pfam" id="PF00593">
    <property type="entry name" value="TonB_dep_Rec_b-barrel"/>
    <property type="match status" value="1"/>
</dbReference>
<dbReference type="InterPro" id="IPR036942">
    <property type="entry name" value="Beta-barrel_TonB_sf"/>
</dbReference>
<evidence type="ECO:0000256" key="8">
    <source>
        <dbReference type="ARBA" id="ARBA00023077"/>
    </source>
</evidence>
<gene>
    <name evidence="16" type="ORF">M1B35_15285</name>
</gene>
<dbReference type="InterPro" id="IPR039426">
    <property type="entry name" value="TonB-dep_rcpt-like"/>
</dbReference>
<comment type="similarity">
    <text evidence="2 12 13">Belongs to the TonB-dependent receptor family.</text>
</comment>
<dbReference type="RefSeq" id="WP_268262402.1">
    <property type="nucleotide sequence ID" value="NZ_JALQCX010000027.1"/>
</dbReference>
<dbReference type="InterPro" id="IPR011662">
    <property type="entry name" value="Secretin/TonB_short_N"/>
</dbReference>
<evidence type="ECO:0000313" key="16">
    <source>
        <dbReference type="EMBL" id="MCK9815455.1"/>
    </source>
</evidence>
<organism evidence="16 17">
    <name type="scientific">Pseudomonas morbosilactucae</name>
    <dbReference type="NCBI Taxonomy" id="2938197"/>
    <lineage>
        <taxon>Bacteria</taxon>
        <taxon>Pseudomonadati</taxon>
        <taxon>Pseudomonadota</taxon>
        <taxon>Gammaproteobacteria</taxon>
        <taxon>Pseudomonadales</taxon>
        <taxon>Pseudomonadaceae</taxon>
        <taxon>Pseudomonas</taxon>
    </lineage>
</organism>